<dbReference type="RefSeq" id="WP_145455209.1">
    <property type="nucleotide sequence ID" value="NZ_CP036317.1"/>
</dbReference>
<dbReference type="Gene3D" id="3.40.390.10">
    <property type="entry name" value="Collagenase (Catalytic Domain)"/>
    <property type="match status" value="1"/>
</dbReference>
<sequence length="4721" mass="479379">MLLTNWLANVTSRLRKRSVFRSRDRRAIRQRWQTACNNQISTTEVLEDRTLLTTFFVDDDYTAASDFTGTDTDPGTGGDQNAVWNVTAFATIQEAVTAAAASGDTIQVAAGTYNENITLSKQVDLVGAQAGVDARGRGGTLDDSLASIIAPAAGTGLDLQSGSAGTTIDGFTFSGGTTGIASSSGTIDDLQILNNQFVGFTGSGVFLNNSGDDITVHQNVIDGTSQAGGGGIFHLDQDTFDGFHFTSNWVLNGDTGFFVDGTRNVSSSASRDPLFEDNLFDGNGAGANFGRFGVENAVVQNNVFSNNVFDGLQGGIQNSLITMNTFDTNDRAGLRLTGFGGTGDPTRGAQDNIIEENIFLNNGAGMSAAGYGDVRLDDQFDGTISTNTFFNNSFGSTVAVFNNETSGEIVDFSGNWWGTNDDNAVLLKQDGAGALAVDFTFYLGNGTDTDGGTAAFQGDFSTLHVTALGAQTGSPDRIAEALAAVTPGGTVKISSGTYNENVNTTATGIDKSVTLAPGNSPGQVIINGDLILNADDTLDIEVNGATAGSGFDQLVVSGTVDLGGAALNLIDGYDPVDGDVFTLIQNNGVNPVTGTFPGLPEGFEITDFLGSGLSAYITYVGGNGNDVVIHMVDSTPEVDLPSNGTPDEYSFAIVGGNVVITDVGTGNIISSTPLAALTGPLIINGEDGQNDTLTIDMTGIDDTTPLQIQFNGGTGGFDTLELLGGSLNSVEHIFTSSSSGSVQLNGSGVDFISYTGLEPVTDTILANDRTFSFTGAAETITLSDDGDVGDGESQISSDLFGEVVTFLNATNNVIIKTTDGTGADNVHIEGVDSLFDANLTVNAGTDDAVTFQTNATDVDSGDVDINAGSITLDAAVTTSGDVALDATNGSISGTSLVTAALLTLEATGNAGGLGSELNLAITSLEADVDGSLYADDAGTLQIGAAGGLTGVSVGGASVITSTDSMTVTENVTATGGNLLLQNTGGNFNLNALAIISNNSTFEIGIDSAGAVTLADGTQITSSGNGLIDIDAVNNIALSNVTTSGEAQLTSTSGSITDNTAAEAALITADKLALRAATGIGATGAGDLDLDINTVAADTTTGDVYLYGVQTTVGTVDSLDGITAGGDIDLQINGTLFLNEKVEATGAASSIAVHSAINTLVSGLVQTNGGSIDLLADNFLYLYATSLVNTTSSAAVTLAADYDGLGGLGLFTQYDGGVVNAHGGLIDVSASGDVKIADLQSAGGTVIVDSSDGAIQDNTAGELALITASQAGLYAGNGIGGATLADLETQVGTLSALALNNHVVISNTGGLIIGNVGPAAGVTSVNGVVSVTAFGSLQVSSDVVAGGYVSLRAYDSAAAGEDLTIDAGKKVQSLGAEVVLLAGDNLNVSPTASVISDSALIITVDYADADVGTGGVANLNGMLSAATIITVDGGADADQVIIDGNGGSLNDGGTVDGILSLFKFVGNGGSDELIVDDSGDNTGDNIIIQNTGVGVGSVIGAGAVTLGYEDLEDLTFYSGSDADDITVNPNVLTTINIVGGDPAAPTMPADSLTYLTPPLQSSNLTPSGLDGGTISATGGFQDVVFDEIENLNFAGSLTVTGTTGNDTLTITATGADSGTYQIGAGPVINFSGVTDFTFNGGDGDDTLIINNPVGGLFDPTFGIFFNGEGNTGVGDTLEIVGGTAGSVEHEFTNDHDGFVYYNGSPTASITYTGLEPISDTILANDRTFSFTGGAETITLSDDGGAGNGQSQIDSDLFGEVVTFLNATNNVIINTEVGGGFGADEVIVNAVDSLFSANLTVNAGNDDTLTLNTVDIGAGNADLNANQVNVDGTFTTSGTVDVDANDQITFAAAGVIDATANTIDLTAGNNIQLGQITTSGDVTVTATTGSITDVNVGNNITANNATLLAGSGAGVGNVLETAITALEANTGGVLEVVNTGALNIGFAGGINGVQVGAPSTITSTDTMTVTENVTATGGNLLLRNTSGNFNLNALAIISNNSTFEIAIDSAGAVTLADTSTVTSSGTGLIDIDAVNNIALANVNTSGEVQVTTSAGAITDNSGSEAALITADTAALRAATGIGVAGAGDIDLAINTMAADTTAGDIFLQEPSAATVGIVDGLIGMTAPGHIFLAIGGTLNINSAIEATGAASIVQANVQGDINVNNTVQTNGGGINLYADDNLVLGASSLVDTTTAELVRLFADFNNDSSGGFTQAEGSLVNAHGGDLVARAYGDVEIADLQSAGGRVVVGSDGGSIVDNTGGEAALITSSQVALFALNGIGTPTGDEDIDTAVGTLSASTTNNDVVISNTGALIIGDVIPLSGVTSTNGAVTITTFSPLTVASNVTAAGTVTLTATDNAGPGDDLTINGGVTVESTGADVVLNSGDDFLLTLGGSVIADTTITINIDPITDGAGATVDLLGNVDATLTTINGGDDSDIFNILPTSDSPINIVGGNPTLPGPGDTLNMDFSGVTNPALVLGATPGSGTFNFIAPDTELPVSFTSIEDVNTSAGAYHLVLDMVNSGFQNAADDTIDVGLDAGGTNLLIDINGGNFFTGDDADILSFTVLGSNDNDTLNINETAGGLPFFATAAPAGIPGSNGAHLNLAAETFLEGIFSPTTYDVNDITIHYDGKNGTDAINVNFLTDHNAGLFSDTIDGLGSGNIAAASLLGSDIDLGLSFGNVEGVGISGTGTGGLHVDASSTPATTGLNINDDGTPADGVSQITGNGGFTNLLFDGFDDLEVFSGTGAETIDLIALDSATTLTSVSLYSDDIFPVIDTGNDTIRVRSTPAGVTDVIVRSGLGDDLIQVFDAGSTVNNIFAALDVDGEGGNDTLTIVDSGDGTGDTFEVTSTTVDGLSSSAGTDVTFANIDNLNVTGTDGDDTINVNLGLQEDLNNVTINGAGGDDDFNVQNSTPAGVNTVLNGQAGNDEFFFLGSNVLRGFINGGDNVDTIDYSGYTPVVHVELTGLGSFDGFQGTENNGSILGTGPGGTGFDNINDLVGSAGVDTLEGPNLNNYWGVTSTDAGFIIAERNNLAIGRPTIAGDAIATPPEERLDFTSFQNLIGGTQDDRFDLSDGAGLTGSLDGDAGNDSLDYRDYTTGVNVDLFAGTATNIGGGLVVGTGGGDDDNSIENVFGGDGNDNITGDNDNNILGDGLGSDNLDGGGYGVGSGNGGNDVFLMEPGAGGSADVITDIHGNDTVDFRFASAGIVFDVDIINTPQDVFGGNTIELRQLQPEQPDTNPSFMENVVGSEFDDYIFIDPLSQDGNYPIDGPPVLRAADGRGGTDTLDFDAKGQAVIDTGYSLTADGVGTVQYLNFENVTPFEDNPATIVDDGDLGFSLEGDWPYHPAGTAATTTGIGYADDVHTVPSESTVHYDEARAFWEFYGLTPGVYRVSVTWPASDNAFVIPTMATDAPYTVFDGSRNDVGTTAVDLGTFDLNQQLAPDDFQADGALWEDLGTFTINSRTLTVMLTNLADGLITADAVRIERVSAGPEVQLTDVTDVAAPPVVLVDGNPGGIDFGTTELLTDLTRTFEITNTGSAPLNISNIVIPTGFTTTLTAQSVGVGATISFDITMDSNSFGDRSGLFSFDTDDVDEATFNLLLHGQVSNVVIIDNGDADFSATAGFETYTTGVNLGASGYEDDIAGAIPNQPGNTPAPAGTDTATWTFSGLADGFYRVSTTWPALYNRAADAPFSLDGGAGAFALDVDQTLVPSSFAEDGTAWFDLNTSFEVVGGVLTVTLTNIADSAPRDHFDLANGVIADAVRIEYLPTPDLEVTVDGNVVDDDTGVVDFGTTIPGIPVAKTFTITNLSADAVDVTGLIEFPPGFSIDPASPFGTDTVPVNIAGFGSVTFTVQFDGGTTGSTYGQLSFTTGDADENPYNFTVVGAAGPATVGINDTDFATSGSWTGHTPGDVGDPEFLYTGEPYVGGSGANEASWTFDVEPGRYQVVAHWYVHPDVSPYGRAAATNAPYTIFSDATPVATYRVSQQTSSDDFLDDGTWWEYIGDPVVINDSTLTVVLSDDADGIVYADDVRIIRVVDPVIKVEVDGGAVDDGGTVDFEDTIIGAPVVKTFTVTNFGERNMALGAINVPTGFSLVTGFGDTNLAPGASTTFSLQMDASVGGSFSGMVSFGADLAEENPFNFTVSGSAADSMIVDNGDLAYSTSGAAWQEQQRGYASDLEFYQQDQDVLLGGDLLGTNTATWTFDNLGAGTYQVASHWMNHSSFASNAQITIGGIEGGPITVSLDQRFYPQGFSADGTIWQELGNFQVTAGGTLTVTITDDGADGDLAADAMRLELIPPGLTAPEIDVQAGATALTSGVSNVDLGTAFFGETLSQTFTITNTGTNTLNLGAISLPGSGEYTVSSPLGTTNLAAGHSTTFEISFSSTGVAGPVGGVVSIVTNDSDENPFTFNIAAAMTDVLIIDDGDAAYNSVGNWDTQIFDSRYFESDGQTLNFGQSGTATWDFTGLAAGTYTVSATWYSYPSPASNAEFNVSGVGPVVVDQQVAPNDFTADGADWEILSAAVVVGGGGSITVTLSDNGPADGAIIADAIRIQRTGPLLAAAGVSSTSAPSITQSDLDSVVDAALSYWESAGLSDAQLELLQSVNFVLADLPDAMLGGAAGTTVLIDVNAAGYGWFVDGTPLDSSEFTLIDGSLLAGSGSAAFGQMDLLTVVMHELGHTLGLEDLATDGTLMSDSLDVSERRLPTEDDLDAFFSAISDGDNPLLD</sequence>
<gene>
    <name evidence="8" type="ORF">Pan153_18290</name>
</gene>
<keyword evidence="4" id="KW-0969">Cilium</keyword>
<accession>A0A518FLF9</accession>
<dbReference type="GO" id="GO:0008237">
    <property type="term" value="F:metallopeptidase activity"/>
    <property type="evidence" value="ECO:0007669"/>
    <property type="project" value="InterPro"/>
</dbReference>
<evidence type="ECO:0000256" key="4">
    <source>
        <dbReference type="ARBA" id="ARBA00023069"/>
    </source>
</evidence>
<dbReference type="SUPFAM" id="SSF51126">
    <property type="entry name" value="Pectin lyase-like"/>
    <property type="match status" value="2"/>
</dbReference>
<dbReference type="InterPro" id="IPR033803">
    <property type="entry name" value="CBD-like_Golvesin-Xly"/>
</dbReference>
<evidence type="ECO:0000259" key="7">
    <source>
        <dbReference type="Pfam" id="PF25275"/>
    </source>
</evidence>
<dbReference type="OrthoDB" id="292934at2"/>
<evidence type="ECO:0000256" key="3">
    <source>
        <dbReference type="ARBA" id="ARBA00022490"/>
    </source>
</evidence>
<comment type="subcellular location">
    <subcellularLocation>
        <location evidence="1">Cell projection</location>
        <location evidence="1">Cilium</location>
    </subcellularLocation>
    <subcellularLocation>
        <location evidence="2">Cytoplasm</location>
    </subcellularLocation>
</comment>
<dbReference type="Gene3D" id="2.60.40.10">
    <property type="entry name" value="Immunoglobulins"/>
    <property type="match status" value="4"/>
</dbReference>
<evidence type="ECO:0000256" key="5">
    <source>
        <dbReference type="ARBA" id="ARBA00023273"/>
    </source>
</evidence>
<evidence type="ECO:0000313" key="8">
    <source>
        <dbReference type="EMBL" id="QDV17194.1"/>
    </source>
</evidence>
<dbReference type="Pfam" id="PF22544">
    <property type="entry name" value="HYDIN_VesB_CFA65-like_Ig"/>
    <property type="match status" value="2"/>
</dbReference>
<dbReference type="InterPro" id="IPR006626">
    <property type="entry name" value="PbH1"/>
</dbReference>
<dbReference type="InterPro" id="IPR013783">
    <property type="entry name" value="Ig-like_fold"/>
</dbReference>
<dbReference type="NCBIfam" id="NF012200">
    <property type="entry name" value="choice_anch_D"/>
    <property type="match status" value="4"/>
</dbReference>
<feature type="domain" description="HYDIN/VesB/CFA65-like Ig-like" evidence="6">
    <location>
        <begin position="4317"/>
        <end position="4402"/>
    </location>
</feature>
<feature type="domain" description="Golvesin/Xly CBD-like" evidence="7">
    <location>
        <begin position="3654"/>
        <end position="3763"/>
    </location>
</feature>
<dbReference type="EMBL" id="CP036317">
    <property type="protein sequence ID" value="QDV17194.1"/>
    <property type="molecule type" value="Genomic_DNA"/>
</dbReference>
<dbReference type="InterPro" id="IPR053879">
    <property type="entry name" value="HYDIN_VesB_CFA65-like_Ig"/>
</dbReference>
<dbReference type="SUPFAM" id="SSF55486">
    <property type="entry name" value="Metalloproteases ('zincins'), catalytic domain"/>
    <property type="match status" value="1"/>
</dbReference>
<dbReference type="GO" id="GO:0005737">
    <property type="term" value="C:cytoplasm"/>
    <property type="evidence" value="ECO:0007669"/>
    <property type="project" value="UniProtKB-SubCell"/>
</dbReference>
<evidence type="ECO:0000313" key="9">
    <source>
        <dbReference type="Proteomes" id="UP000320839"/>
    </source>
</evidence>
<dbReference type="SMART" id="SM00710">
    <property type="entry name" value="PbH1"/>
    <property type="match status" value="11"/>
</dbReference>
<evidence type="ECO:0000256" key="2">
    <source>
        <dbReference type="ARBA" id="ARBA00004496"/>
    </source>
</evidence>
<name>A0A518FLF9_9PLAN</name>
<evidence type="ECO:0000259" key="6">
    <source>
        <dbReference type="Pfam" id="PF22544"/>
    </source>
</evidence>
<dbReference type="Pfam" id="PF25275">
    <property type="entry name" value="Golvesin_C"/>
    <property type="match status" value="3"/>
</dbReference>
<feature type="domain" description="Golvesin/Xly CBD-like" evidence="7">
    <location>
        <begin position="4417"/>
        <end position="4550"/>
    </location>
</feature>
<feature type="domain" description="HYDIN/VesB/CFA65-like Ig-like" evidence="6">
    <location>
        <begin position="3513"/>
        <end position="3594"/>
    </location>
</feature>
<protein>
    <submittedName>
        <fullName evidence="8">Uncharacterized protein</fullName>
    </submittedName>
</protein>
<evidence type="ECO:0000256" key="1">
    <source>
        <dbReference type="ARBA" id="ARBA00004138"/>
    </source>
</evidence>
<keyword evidence="5" id="KW-0966">Cell projection</keyword>
<dbReference type="InterPro" id="IPR011050">
    <property type="entry name" value="Pectin_lyase_fold/virulence"/>
</dbReference>
<dbReference type="Proteomes" id="UP000320839">
    <property type="component" value="Chromosome"/>
</dbReference>
<dbReference type="InterPro" id="IPR024079">
    <property type="entry name" value="MetalloPept_cat_dom_sf"/>
</dbReference>
<feature type="domain" description="Golvesin/Xly CBD-like" evidence="7">
    <location>
        <begin position="4148"/>
        <end position="4291"/>
    </location>
</feature>
<proteinExistence type="predicted"/>
<organism evidence="8 9">
    <name type="scientific">Gimesia panareensis</name>
    <dbReference type="NCBI Taxonomy" id="2527978"/>
    <lineage>
        <taxon>Bacteria</taxon>
        <taxon>Pseudomonadati</taxon>
        <taxon>Planctomycetota</taxon>
        <taxon>Planctomycetia</taxon>
        <taxon>Planctomycetales</taxon>
        <taxon>Planctomycetaceae</taxon>
        <taxon>Gimesia</taxon>
    </lineage>
</organism>
<keyword evidence="3" id="KW-0963">Cytoplasm</keyword>
<reference evidence="8 9" key="1">
    <citation type="submission" date="2019-02" db="EMBL/GenBank/DDBJ databases">
        <title>Deep-cultivation of Planctomycetes and their phenomic and genomic characterization uncovers novel biology.</title>
        <authorList>
            <person name="Wiegand S."/>
            <person name="Jogler M."/>
            <person name="Boedeker C."/>
            <person name="Pinto D."/>
            <person name="Vollmers J."/>
            <person name="Rivas-Marin E."/>
            <person name="Kohn T."/>
            <person name="Peeters S.H."/>
            <person name="Heuer A."/>
            <person name="Rast P."/>
            <person name="Oberbeckmann S."/>
            <person name="Bunk B."/>
            <person name="Jeske O."/>
            <person name="Meyerdierks A."/>
            <person name="Storesund J.E."/>
            <person name="Kallscheuer N."/>
            <person name="Luecker S."/>
            <person name="Lage O.M."/>
            <person name="Pohl T."/>
            <person name="Merkel B.J."/>
            <person name="Hornburger P."/>
            <person name="Mueller R.-W."/>
            <person name="Bruemmer F."/>
            <person name="Labrenz M."/>
            <person name="Spormann A.M."/>
            <person name="Op den Camp H."/>
            <person name="Overmann J."/>
            <person name="Amann R."/>
            <person name="Jetten M.S.M."/>
            <person name="Mascher T."/>
            <person name="Medema M.H."/>
            <person name="Devos D.P."/>
            <person name="Kaster A.-K."/>
            <person name="Ovreas L."/>
            <person name="Rohde M."/>
            <person name="Galperin M.Y."/>
            <person name="Jogler C."/>
        </authorList>
    </citation>
    <scope>NUCLEOTIDE SEQUENCE [LARGE SCALE GENOMIC DNA]</scope>
    <source>
        <strain evidence="8 9">Pan153</strain>
    </source>
</reference>